<proteinExistence type="predicted"/>
<dbReference type="WBParaSite" id="Pan_g11408.t1">
    <property type="protein sequence ID" value="Pan_g11408.t1"/>
    <property type="gene ID" value="Pan_g11408"/>
</dbReference>
<name>A0A7E4UQU7_PANRE</name>
<evidence type="ECO:0000313" key="2">
    <source>
        <dbReference type="Proteomes" id="UP000492821"/>
    </source>
</evidence>
<keyword evidence="2" id="KW-1185">Reference proteome</keyword>
<dbReference type="AlphaFoldDB" id="A0A7E4UQU7"/>
<organism evidence="2 3">
    <name type="scientific">Panagrellus redivivus</name>
    <name type="common">Microworm</name>
    <dbReference type="NCBI Taxonomy" id="6233"/>
    <lineage>
        <taxon>Eukaryota</taxon>
        <taxon>Metazoa</taxon>
        <taxon>Ecdysozoa</taxon>
        <taxon>Nematoda</taxon>
        <taxon>Chromadorea</taxon>
        <taxon>Rhabditida</taxon>
        <taxon>Tylenchina</taxon>
        <taxon>Panagrolaimomorpha</taxon>
        <taxon>Panagrolaimoidea</taxon>
        <taxon>Panagrolaimidae</taxon>
        <taxon>Panagrellus</taxon>
    </lineage>
</organism>
<evidence type="ECO:0000256" key="1">
    <source>
        <dbReference type="SAM" id="MobiDB-lite"/>
    </source>
</evidence>
<accession>A0A7E4UQU7</accession>
<reference evidence="2" key="1">
    <citation type="journal article" date="2013" name="Genetics">
        <title>The draft genome and transcriptome of Panagrellus redivivus are shaped by the harsh demands of a free-living lifestyle.</title>
        <authorList>
            <person name="Srinivasan J."/>
            <person name="Dillman A.R."/>
            <person name="Macchietto M.G."/>
            <person name="Heikkinen L."/>
            <person name="Lakso M."/>
            <person name="Fracchia K.M."/>
            <person name="Antoshechkin I."/>
            <person name="Mortazavi A."/>
            <person name="Wong G."/>
            <person name="Sternberg P.W."/>
        </authorList>
    </citation>
    <scope>NUCLEOTIDE SEQUENCE [LARGE SCALE GENOMIC DNA]</scope>
    <source>
        <strain evidence="2">MT8872</strain>
    </source>
</reference>
<dbReference type="Proteomes" id="UP000492821">
    <property type="component" value="Unassembled WGS sequence"/>
</dbReference>
<evidence type="ECO:0000313" key="3">
    <source>
        <dbReference type="WBParaSite" id="Pan_g11408.t1"/>
    </source>
</evidence>
<protein>
    <submittedName>
        <fullName evidence="3">PHD domain-containing protein</fullName>
    </submittedName>
</protein>
<feature type="region of interest" description="Disordered" evidence="1">
    <location>
        <begin position="34"/>
        <end position="58"/>
    </location>
</feature>
<sequence length="129" mass="14994">MPCLGREGCSSRWRRKQVNLMIVIEGICEVIPKQQHRPNDQSQSNEQKNHDRKKEGRWKHVICTPERSEYAKHVSLLRAPPQITCMNYRLAALPRCVTSVAPSKQIVNTEKYKKFESSKKRLTTNSFSI</sequence>
<reference evidence="3" key="2">
    <citation type="submission" date="2020-10" db="UniProtKB">
        <authorList>
            <consortium name="WormBaseParasite"/>
        </authorList>
    </citation>
    <scope>IDENTIFICATION</scope>
</reference>